<feature type="transmembrane region" description="Helical" evidence="5">
    <location>
        <begin position="128"/>
        <end position="147"/>
    </location>
</feature>
<evidence type="ECO:0000313" key="6">
    <source>
        <dbReference type="EMBL" id="ETR97365.1"/>
    </source>
</evidence>
<keyword evidence="3 5" id="KW-1133">Transmembrane helix</keyword>
<sequence length="290" mass="32389">MSGGATCIPDWEHVSFSYYKYVPSLAAAGIFSALFFFSLAGHTIQMIRFKAWFLTPLVLGCLFEVVGFMGRAVSAHQKAGCWTRGPYLVQTMFILLAPALFAASVYMSLGRIIEIVDGERHAIIGRRWLTKIFVIGDVICFLLLAGGGGMLASAKDNKSAYNAGNDIIIGGLVLQLLWFGFFVVVALVFHRRMNLAPTAGSQRPDVRWRSYLHALYVASTLIIIRNVFRLVEYSEGSDGYLLSTEVFVYCLDAMPMFLLVAWLFWKYPGQMSPLLQKQSLYNDSLQEIAM</sequence>
<dbReference type="PANTHER" id="PTHR31465">
    <property type="entry name" value="PROTEIN RTA1-RELATED"/>
    <property type="match status" value="1"/>
</dbReference>
<dbReference type="HOGENOM" id="CLU_033465_3_1_1"/>
<dbReference type="GO" id="GO:0016020">
    <property type="term" value="C:membrane"/>
    <property type="evidence" value="ECO:0007669"/>
    <property type="project" value="UniProtKB-SubCell"/>
</dbReference>
<feature type="transmembrane region" description="Helical" evidence="5">
    <location>
        <begin position="210"/>
        <end position="228"/>
    </location>
</feature>
<feature type="transmembrane region" description="Helical" evidence="5">
    <location>
        <begin position="52"/>
        <end position="75"/>
    </location>
</feature>
<dbReference type="OrthoDB" id="4892755at2759"/>
<dbReference type="KEGG" id="trr:M419DRAFT_116139"/>
<evidence type="ECO:0000256" key="3">
    <source>
        <dbReference type="ARBA" id="ARBA00022989"/>
    </source>
</evidence>
<proteinExistence type="predicted"/>
<dbReference type="PANTHER" id="PTHR31465:SF1">
    <property type="entry name" value="PROTEIN RTA1-RELATED"/>
    <property type="match status" value="1"/>
</dbReference>
<name>A0A024RYZ2_HYPJR</name>
<dbReference type="Pfam" id="PF04479">
    <property type="entry name" value="RTA1"/>
    <property type="match status" value="1"/>
</dbReference>
<feature type="transmembrane region" description="Helical" evidence="5">
    <location>
        <begin position="87"/>
        <end position="107"/>
    </location>
</feature>
<evidence type="ECO:0000256" key="4">
    <source>
        <dbReference type="ARBA" id="ARBA00023136"/>
    </source>
</evidence>
<reference evidence="7" key="1">
    <citation type="journal article" date="2013" name="Ind. Biotechnol.">
        <title>Comparative genomics analysis of Trichoderma reesei strains.</title>
        <authorList>
            <person name="Koike H."/>
            <person name="Aerts A."/>
            <person name="LaButti K."/>
            <person name="Grigoriev I.V."/>
            <person name="Baker S.E."/>
        </authorList>
    </citation>
    <scope>NUCLEOTIDE SEQUENCE [LARGE SCALE GENOMIC DNA]</scope>
    <source>
        <strain evidence="7">ATCC 56765 / BCRC 32924 / NRRL 11460 / Rut C-30</strain>
    </source>
</reference>
<evidence type="ECO:0000313" key="7">
    <source>
        <dbReference type="Proteomes" id="UP000024376"/>
    </source>
</evidence>
<evidence type="ECO:0000256" key="2">
    <source>
        <dbReference type="ARBA" id="ARBA00022692"/>
    </source>
</evidence>
<gene>
    <name evidence="6" type="ORF">M419DRAFT_116139</name>
</gene>
<accession>A0A024RYZ2</accession>
<comment type="subcellular location">
    <subcellularLocation>
        <location evidence="1">Membrane</location>
        <topology evidence="1">Multi-pass membrane protein</topology>
    </subcellularLocation>
</comment>
<organism evidence="6 7">
    <name type="scientific">Hypocrea jecorina (strain ATCC 56765 / BCRC 32924 / NRRL 11460 / Rut C-30)</name>
    <name type="common">Trichoderma reesei</name>
    <dbReference type="NCBI Taxonomy" id="1344414"/>
    <lineage>
        <taxon>Eukaryota</taxon>
        <taxon>Fungi</taxon>
        <taxon>Dikarya</taxon>
        <taxon>Ascomycota</taxon>
        <taxon>Pezizomycotina</taxon>
        <taxon>Sordariomycetes</taxon>
        <taxon>Hypocreomycetidae</taxon>
        <taxon>Hypocreales</taxon>
        <taxon>Hypocreaceae</taxon>
        <taxon>Trichoderma</taxon>
    </lineage>
</organism>
<dbReference type="AlphaFoldDB" id="A0A024RYZ2"/>
<keyword evidence="4 5" id="KW-0472">Membrane</keyword>
<evidence type="ECO:0000256" key="1">
    <source>
        <dbReference type="ARBA" id="ARBA00004141"/>
    </source>
</evidence>
<dbReference type="Proteomes" id="UP000024376">
    <property type="component" value="Unassembled WGS sequence"/>
</dbReference>
<feature type="transmembrane region" description="Helical" evidence="5">
    <location>
        <begin position="240"/>
        <end position="265"/>
    </location>
</feature>
<dbReference type="InterPro" id="IPR007568">
    <property type="entry name" value="RTA1"/>
</dbReference>
<protein>
    <submittedName>
        <fullName evidence="6">RTA1-domain-containing protein</fullName>
    </submittedName>
</protein>
<feature type="transmembrane region" description="Helical" evidence="5">
    <location>
        <begin position="167"/>
        <end position="189"/>
    </location>
</feature>
<feature type="transmembrane region" description="Helical" evidence="5">
    <location>
        <begin position="21"/>
        <end position="40"/>
    </location>
</feature>
<keyword evidence="2 5" id="KW-0812">Transmembrane</keyword>
<dbReference type="EMBL" id="KI911172">
    <property type="protein sequence ID" value="ETR97365.1"/>
    <property type="molecule type" value="Genomic_DNA"/>
</dbReference>
<evidence type="ECO:0000256" key="5">
    <source>
        <dbReference type="SAM" id="Phobius"/>
    </source>
</evidence>